<name>A0A7J6QBW6_PEROL</name>
<evidence type="ECO:0000313" key="3">
    <source>
        <dbReference type="Proteomes" id="UP000574390"/>
    </source>
</evidence>
<feature type="chain" id="PRO_5029844344" evidence="1">
    <location>
        <begin position="21"/>
        <end position="159"/>
    </location>
</feature>
<evidence type="ECO:0000256" key="1">
    <source>
        <dbReference type="SAM" id="SignalP"/>
    </source>
</evidence>
<feature type="signal peptide" evidence="1">
    <location>
        <begin position="1"/>
        <end position="20"/>
    </location>
</feature>
<dbReference type="AlphaFoldDB" id="A0A7J6QBW6"/>
<feature type="non-terminal residue" evidence="2">
    <location>
        <position position="159"/>
    </location>
</feature>
<reference evidence="2 3" key="1">
    <citation type="submission" date="2020-04" db="EMBL/GenBank/DDBJ databases">
        <title>Perkinsus olseni comparative genomics.</title>
        <authorList>
            <person name="Bogema D.R."/>
        </authorList>
    </citation>
    <scope>NUCLEOTIDE SEQUENCE [LARGE SCALE GENOMIC DNA]</scope>
    <source>
        <strain evidence="2">ATCC PRA-205</strain>
    </source>
</reference>
<evidence type="ECO:0000313" key="2">
    <source>
        <dbReference type="EMBL" id="KAF4705853.1"/>
    </source>
</evidence>
<comment type="caution">
    <text evidence="2">The sequence shown here is derived from an EMBL/GenBank/DDBJ whole genome shotgun (WGS) entry which is preliminary data.</text>
</comment>
<keyword evidence="1" id="KW-0732">Signal</keyword>
<sequence>MVSLVMKTLIFIGLTVTVLAADPEISGESRSNSSVVQGDVPKELSESAAEVDMVAPYGPKEKLARVKNLCGACQACWLYLLDELHQALVKNLSSTMATFDAANGSQMGGGALTDEDRQKVYQVEDAIKRRLQIRGRRPKAALHRELEKDFESKPVQQAI</sequence>
<organism evidence="2 3">
    <name type="scientific">Perkinsus olseni</name>
    <name type="common">Perkinsus atlanticus</name>
    <dbReference type="NCBI Taxonomy" id="32597"/>
    <lineage>
        <taxon>Eukaryota</taxon>
        <taxon>Sar</taxon>
        <taxon>Alveolata</taxon>
        <taxon>Perkinsozoa</taxon>
        <taxon>Perkinsea</taxon>
        <taxon>Perkinsida</taxon>
        <taxon>Perkinsidae</taxon>
        <taxon>Perkinsus</taxon>
    </lineage>
</organism>
<gene>
    <name evidence="2" type="primary">MCM5_2</name>
    <name evidence="2" type="ORF">FOZ62_002351</name>
</gene>
<dbReference type="EMBL" id="JABANM010030676">
    <property type="protein sequence ID" value="KAF4705853.1"/>
    <property type="molecule type" value="Genomic_DNA"/>
</dbReference>
<proteinExistence type="predicted"/>
<protein>
    <submittedName>
        <fullName evidence="2">Minichromosome maintenance protein 5</fullName>
    </submittedName>
</protein>
<dbReference type="Proteomes" id="UP000574390">
    <property type="component" value="Unassembled WGS sequence"/>
</dbReference>
<accession>A0A7J6QBW6</accession>